<feature type="region of interest" description="Disordered" evidence="1">
    <location>
        <begin position="57"/>
        <end position="95"/>
    </location>
</feature>
<dbReference type="EMBL" id="BAABHK010000007">
    <property type="protein sequence ID" value="GAA4629481.1"/>
    <property type="molecule type" value="Genomic_DNA"/>
</dbReference>
<reference evidence="3" key="1">
    <citation type="journal article" date="2019" name="Int. J. Syst. Evol. Microbiol.">
        <title>The Global Catalogue of Microorganisms (GCM) 10K type strain sequencing project: providing services to taxonomists for standard genome sequencing and annotation.</title>
        <authorList>
            <consortium name="The Broad Institute Genomics Platform"/>
            <consortium name="The Broad Institute Genome Sequencing Center for Infectious Disease"/>
            <person name="Wu L."/>
            <person name="Ma J."/>
        </authorList>
    </citation>
    <scope>NUCLEOTIDE SEQUENCE [LARGE SCALE GENOMIC DNA]</scope>
    <source>
        <strain evidence="3">JCM 17939</strain>
    </source>
</reference>
<evidence type="ECO:0000313" key="3">
    <source>
        <dbReference type="Proteomes" id="UP001501442"/>
    </source>
</evidence>
<evidence type="ECO:0000313" key="2">
    <source>
        <dbReference type="EMBL" id="GAA4629481.1"/>
    </source>
</evidence>
<protein>
    <submittedName>
        <fullName evidence="2">Uncharacterized protein</fullName>
    </submittedName>
</protein>
<feature type="region of interest" description="Disordered" evidence="1">
    <location>
        <begin position="1"/>
        <end position="24"/>
    </location>
</feature>
<comment type="caution">
    <text evidence="2">The sequence shown here is derived from an EMBL/GenBank/DDBJ whole genome shotgun (WGS) entry which is preliminary data.</text>
</comment>
<keyword evidence="3" id="KW-1185">Reference proteome</keyword>
<gene>
    <name evidence="2" type="ORF">GCM10023196_050770</name>
</gene>
<sequence length="95" mass="10146">MQSPDLPLADAPVERPEAGSGDPLRAATWRTNVFSDRDGQAACWIVAELYKYQMPTKASSDCRRTGERASTMGTAQSSPPDRAGFSLGRSTGLVA</sequence>
<evidence type="ECO:0000256" key="1">
    <source>
        <dbReference type="SAM" id="MobiDB-lite"/>
    </source>
</evidence>
<dbReference type="Proteomes" id="UP001501442">
    <property type="component" value="Unassembled WGS sequence"/>
</dbReference>
<name>A0ABP8UG24_9ACTN</name>
<proteinExistence type="predicted"/>
<organism evidence="2 3">
    <name type="scientific">Actinoallomurus vinaceus</name>
    <dbReference type="NCBI Taxonomy" id="1080074"/>
    <lineage>
        <taxon>Bacteria</taxon>
        <taxon>Bacillati</taxon>
        <taxon>Actinomycetota</taxon>
        <taxon>Actinomycetes</taxon>
        <taxon>Streptosporangiales</taxon>
        <taxon>Thermomonosporaceae</taxon>
        <taxon>Actinoallomurus</taxon>
    </lineage>
</organism>
<accession>A0ABP8UG24</accession>